<dbReference type="Proteomes" id="UP001180020">
    <property type="component" value="Unassembled WGS sequence"/>
</dbReference>
<keyword evidence="3" id="KW-1185">Reference proteome</keyword>
<accession>A0AAV9F8B4</accession>
<evidence type="ECO:0000259" key="1">
    <source>
        <dbReference type="Pfam" id="PF13966"/>
    </source>
</evidence>
<dbReference type="Pfam" id="PF13966">
    <property type="entry name" value="zf-RVT"/>
    <property type="match status" value="1"/>
</dbReference>
<evidence type="ECO:0000313" key="2">
    <source>
        <dbReference type="EMBL" id="KAK1322198.1"/>
    </source>
</evidence>
<reference evidence="2" key="2">
    <citation type="submission" date="2023-06" db="EMBL/GenBank/DDBJ databases">
        <authorList>
            <person name="Ma L."/>
            <person name="Liu K.-W."/>
            <person name="Li Z."/>
            <person name="Hsiao Y.-Y."/>
            <person name="Qi Y."/>
            <person name="Fu T."/>
            <person name="Tang G."/>
            <person name="Zhang D."/>
            <person name="Sun W.-H."/>
            <person name="Liu D.-K."/>
            <person name="Li Y."/>
            <person name="Chen G.-Z."/>
            <person name="Liu X.-D."/>
            <person name="Liao X.-Y."/>
            <person name="Jiang Y.-T."/>
            <person name="Yu X."/>
            <person name="Hao Y."/>
            <person name="Huang J."/>
            <person name="Zhao X.-W."/>
            <person name="Ke S."/>
            <person name="Chen Y.-Y."/>
            <person name="Wu W.-L."/>
            <person name="Hsu J.-L."/>
            <person name="Lin Y.-F."/>
            <person name="Huang M.-D."/>
            <person name="Li C.-Y."/>
            <person name="Huang L."/>
            <person name="Wang Z.-W."/>
            <person name="Zhao X."/>
            <person name="Zhong W.-Y."/>
            <person name="Peng D.-H."/>
            <person name="Ahmad S."/>
            <person name="Lan S."/>
            <person name="Zhang J.-S."/>
            <person name="Tsai W.-C."/>
            <person name="Van De Peer Y."/>
            <person name="Liu Z.-J."/>
        </authorList>
    </citation>
    <scope>NUCLEOTIDE SEQUENCE</scope>
    <source>
        <strain evidence="2">CP</strain>
        <tissue evidence="2">Leaves</tissue>
    </source>
</reference>
<dbReference type="AlphaFoldDB" id="A0AAV9F8B4"/>
<proteinExistence type="predicted"/>
<evidence type="ECO:0000313" key="3">
    <source>
        <dbReference type="Proteomes" id="UP001180020"/>
    </source>
</evidence>
<gene>
    <name evidence="2" type="ORF">QJS10_CPA03g01393</name>
</gene>
<sequence>MGTQNTLKIKAFTWLLFQEKILTKIARAKWSHQEDTMCSLCGSAEETVEHLVPGMEVVEGGYWFYPDELIHSRPMGGGEEYER</sequence>
<dbReference type="EMBL" id="JAUJYO010000003">
    <property type="protein sequence ID" value="KAK1322198.1"/>
    <property type="molecule type" value="Genomic_DNA"/>
</dbReference>
<reference evidence="2" key="1">
    <citation type="journal article" date="2023" name="Nat. Commun.">
        <title>Diploid and tetraploid genomes of Acorus and the evolution of monocots.</title>
        <authorList>
            <person name="Ma L."/>
            <person name="Liu K.W."/>
            <person name="Li Z."/>
            <person name="Hsiao Y.Y."/>
            <person name="Qi Y."/>
            <person name="Fu T."/>
            <person name="Tang G.D."/>
            <person name="Zhang D."/>
            <person name="Sun W.H."/>
            <person name="Liu D.K."/>
            <person name="Li Y."/>
            <person name="Chen G.Z."/>
            <person name="Liu X.D."/>
            <person name="Liao X.Y."/>
            <person name="Jiang Y.T."/>
            <person name="Yu X."/>
            <person name="Hao Y."/>
            <person name="Huang J."/>
            <person name="Zhao X.W."/>
            <person name="Ke S."/>
            <person name="Chen Y.Y."/>
            <person name="Wu W.L."/>
            <person name="Hsu J.L."/>
            <person name="Lin Y.F."/>
            <person name="Huang M.D."/>
            <person name="Li C.Y."/>
            <person name="Huang L."/>
            <person name="Wang Z.W."/>
            <person name="Zhao X."/>
            <person name="Zhong W.Y."/>
            <person name="Peng D.H."/>
            <person name="Ahmad S."/>
            <person name="Lan S."/>
            <person name="Zhang J.S."/>
            <person name="Tsai W.C."/>
            <person name="Van de Peer Y."/>
            <person name="Liu Z.J."/>
        </authorList>
    </citation>
    <scope>NUCLEOTIDE SEQUENCE</scope>
    <source>
        <strain evidence="2">CP</strain>
    </source>
</reference>
<comment type="caution">
    <text evidence="2">The sequence shown here is derived from an EMBL/GenBank/DDBJ whole genome shotgun (WGS) entry which is preliminary data.</text>
</comment>
<dbReference type="InterPro" id="IPR026960">
    <property type="entry name" value="RVT-Znf"/>
</dbReference>
<organism evidence="2 3">
    <name type="scientific">Acorus calamus</name>
    <name type="common">Sweet flag</name>
    <dbReference type="NCBI Taxonomy" id="4465"/>
    <lineage>
        <taxon>Eukaryota</taxon>
        <taxon>Viridiplantae</taxon>
        <taxon>Streptophyta</taxon>
        <taxon>Embryophyta</taxon>
        <taxon>Tracheophyta</taxon>
        <taxon>Spermatophyta</taxon>
        <taxon>Magnoliopsida</taxon>
        <taxon>Liliopsida</taxon>
        <taxon>Acoraceae</taxon>
        <taxon>Acorus</taxon>
    </lineage>
</organism>
<protein>
    <recommendedName>
        <fullName evidence="1">Reverse transcriptase zinc-binding domain-containing protein</fullName>
    </recommendedName>
</protein>
<name>A0AAV9F8B4_ACOCL</name>
<feature type="domain" description="Reverse transcriptase zinc-binding" evidence="1">
    <location>
        <begin position="6"/>
        <end position="52"/>
    </location>
</feature>